<feature type="compositionally biased region" description="Polar residues" evidence="1">
    <location>
        <begin position="92"/>
        <end position="105"/>
    </location>
</feature>
<feature type="compositionally biased region" description="Polar residues" evidence="1">
    <location>
        <begin position="67"/>
        <end position="84"/>
    </location>
</feature>
<dbReference type="InterPro" id="IPR058055">
    <property type="entry name" value="PA-PLA1"/>
</dbReference>
<feature type="compositionally biased region" description="Polar residues" evidence="1">
    <location>
        <begin position="607"/>
        <end position="625"/>
    </location>
</feature>
<evidence type="ECO:0000256" key="1">
    <source>
        <dbReference type="SAM" id="MobiDB-lite"/>
    </source>
</evidence>
<sequence length="964" mass="104036">MFKYNVSKVNELTLTLLIHTNFPLQPNPKQSGAAKVQSEPATTQTVQPSVPTTGVVFRGSFDFSQLQGDGVSDSQIQTNINSQGVDGERYMSTGSMDNAPDTATSIPPPPPMFGAPPTQAPIQTPRESTPAEAEGVYTPPEADRPSQQQPEEWLHRTSVGESEACAAAHGQTHGLANTAKQAPTNEPPATIPGTNTPAPGVPVFRGSFDFDAIHPDDPVDSAQPPPIQNDPTPATMTHASPTSMASHTRPPTQAEPPWNQSEQSLANTDAQSPQENATVAERQPQSGVPVFRGSFDFNNMQPESGENAPESTQGGATHSDSGYMTQATETHRTHSGAQADGQAPAQPGMQGFPQQQTRATMGPPPMFLPVQAGIPSMPSAAPPVPLQTPRQEVTPQQQQGMPMPGHPDTAQVPDFSAPHSEQPVSGQNEVSPPLPQQAEQTPAYLKQQVPRPGIPVFRGSFDFSAMQRDDAQGSDPVQIQGESGPISESEYTAAHGTTLGGQQQALPVVHMAQVDQQQQQQQHQQDQQQPPQQGLSESQAQAQMGSTSLPGVAAFRGSLDLNAMREDMDSTPTTDTHPEHTSQTHPQPAQHPPASTIGQPVFRGSFDFTQMQNDTDAPGESSQAAAPTPEPSQERSQFYNPNAYTAPQQPSAFDAMAAPGNTINNYQSDVPYDQGVGISTVPTGRGSLNFNKMQSNEDPQAAFSPPATHWFYKHYETKGWTAFSILDNDALEKAHHESVAASAITGDVVVPVNGGRYDAFLSKRKMQAVYWMEDAMEIARCSWMKKHMNGAMKPYPEEVGELLEREYTQAYRTDTWNRRIVTPAGDLVVMFSPTVAVHYNKSEAAAIEIYGHQDNSGESPKEPFMAVRGFDSIVFDAGEGPPDHLYLVVHGIGNKVDLKQRDLVQATRSMRTSSRRLRKNALDEGGDPVPVAEYLPIMWHSSLHSNTGVDAKINGMLSLAVRES</sequence>
<dbReference type="AlphaFoldDB" id="A0A0L0FVD0"/>
<gene>
    <name evidence="3" type="ORF">SARC_07722</name>
</gene>
<protein>
    <recommendedName>
        <fullName evidence="2">SEC23-DDH2 WWE domain-containing protein</fullName>
    </recommendedName>
</protein>
<evidence type="ECO:0000259" key="2">
    <source>
        <dbReference type="Pfam" id="PF23464"/>
    </source>
</evidence>
<feature type="compositionally biased region" description="Polar residues" evidence="1">
    <location>
        <begin position="229"/>
        <end position="251"/>
    </location>
</feature>
<feature type="compositionally biased region" description="Polar residues" evidence="1">
    <location>
        <begin position="534"/>
        <end position="549"/>
    </location>
</feature>
<feature type="compositionally biased region" description="Low complexity" evidence="1">
    <location>
        <begin position="42"/>
        <end position="52"/>
    </location>
</feature>
<dbReference type="RefSeq" id="XP_014153805.1">
    <property type="nucleotide sequence ID" value="XM_014298330.1"/>
</dbReference>
<dbReference type="eggNOG" id="KOG2308">
    <property type="taxonomic scope" value="Eukaryota"/>
</dbReference>
<feature type="compositionally biased region" description="Low complexity" evidence="1">
    <location>
        <begin position="513"/>
        <end position="533"/>
    </location>
</feature>
<dbReference type="PANTHER" id="PTHR23509">
    <property type="entry name" value="PA-PL1 PHOSPHOLIPASE FAMILY"/>
    <property type="match status" value="1"/>
</dbReference>
<dbReference type="GeneID" id="25908226"/>
<dbReference type="PANTHER" id="PTHR23509:SF10">
    <property type="entry name" value="LD21067P"/>
    <property type="match status" value="1"/>
</dbReference>
<keyword evidence="4" id="KW-1185">Reference proteome</keyword>
<dbReference type="OrthoDB" id="69269at2759"/>
<dbReference type="STRING" id="667725.A0A0L0FVD0"/>
<reference evidence="3 4" key="1">
    <citation type="submission" date="2011-02" db="EMBL/GenBank/DDBJ databases">
        <title>The Genome Sequence of Sphaeroforma arctica JP610.</title>
        <authorList>
            <consortium name="The Broad Institute Genome Sequencing Platform"/>
            <person name="Russ C."/>
            <person name="Cuomo C."/>
            <person name="Young S.K."/>
            <person name="Zeng Q."/>
            <person name="Gargeya S."/>
            <person name="Alvarado L."/>
            <person name="Berlin A."/>
            <person name="Chapman S.B."/>
            <person name="Chen Z."/>
            <person name="Freedman E."/>
            <person name="Gellesch M."/>
            <person name="Goldberg J."/>
            <person name="Griggs A."/>
            <person name="Gujja S."/>
            <person name="Heilman E."/>
            <person name="Heiman D."/>
            <person name="Howarth C."/>
            <person name="Mehta T."/>
            <person name="Neiman D."/>
            <person name="Pearson M."/>
            <person name="Roberts A."/>
            <person name="Saif S."/>
            <person name="Shea T."/>
            <person name="Shenoy N."/>
            <person name="Sisk P."/>
            <person name="Stolte C."/>
            <person name="Sykes S."/>
            <person name="White J."/>
            <person name="Yandava C."/>
            <person name="Burger G."/>
            <person name="Gray M.W."/>
            <person name="Holland P.W.H."/>
            <person name="King N."/>
            <person name="Lang F.B.F."/>
            <person name="Roger A.J."/>
            <person name="Ruiz-Trillo I."/>
            <person name="Haas B."/>
            <person name="Nusbaum C."/>
            <person name="Birren B."/>
        </authorList>
    </citation>
    <scope>NUCLEOTIDE SEQUENCE [LARGE SCALE GENOMIC DNA]</scope>
    <source>
        <strain evidence="3 4">JP610</strain>
    </source>
</reference>
<name>A0A0L0FVD0_9EUKA</name>
<proteinExistence type="predicted"/>
<organism evidence="3 4">
    <name type="scientific">Sphaeroforma arctica JP610</name>
    <dbReference type="NCBI Taxonomy" id="667725"/>
    <lineage>
        <taxon>Eukaryota</taxon>
        <taxon>Ichthyosporea</taxon>
        <taxon>Ichthyophonida</taxon>
        <taxon>Sphaeroforma</taxon>
    </lineage>
</organism>
<feature type="compositionally biased region" description="Low complexity" evidence="1">
    <location>
        <begin position="336"/>
        <end position="356"/>
    </location>
</feature>
<dbReference type="GO" id="GO:0004620">
    <property type="term" value="F:phospholipase activity"/>
    <property type="evidence" value="ECO:0007669"/>
    <property type="project" value="TreeGrafter"/>
</dbReference>
<feature type="domain" description="SEC23-DDH2 WWE" evidence="2">
    <location>
        <begin position="788"/>
        <end position="861"/>
    </location>
</feature>
<feature type="region of interest" description="Disordered" evidence="1">
    <location>
        <begin position="67"/>
        <end position="159"/>
    </location>
</feature>
<dbReference type="InterPro" id="IPR057825">
    <property type="entry name" value="WWE_SEC23-DDH2"/>
</dbReference>
<accession>A0A0L0FVD0</accession>
<feature type="compositionally biased region" description="Low complexity" evidence="1">
    <location>
        <begin position="395"/>
        <end position="407"/>
    </location>
</feature>
<feature type="region of interest" description="Disordered" evidence="1">
    <location>
        <begin position="178"/>
        <end position="648"/>
    </location>
</feature>
<dbReference type="EMBL" id="KQ242227">
    <property type="protein sequence ID" value="KNC79903.1"/>
    <property type="molecule type" value="Genomic_DNA"/>
</dbReference>
<feature type="compositionally biased region" description="Polar residues" evidence="1">
    <location>
        <begin position="258"/>
        <end position="277"/>
    </location>
</feature>
<evidence type="ECO:0000313" key="4">
    <source>
        <dbReference type="Proteomes" id="UP000054560"/>
    </source>
</evidence>
<dbReference type="Pfam" id="PF23464">
    <property type="entry name" value="WWE_3"/>
    <property type="match status" value="1"/>
</dbReference>
<feature type="compositionally biased region" description="Polar residues" evidence="1">
    <location>
        <begin position="634"/>
        <end position="648"/>
    </location>
</feature>
<feature type="region of interest" description="Disordered" evidence="1">
    <location>
        <begin position="28"/>
        <end position="52"/>
    </location>
</feature>
<feature type="compositionally biased region" description="Low complexity" evidence="1">
    <location>
        <begin position="583"/>
        <end position="596"/>
    </location>
</feature>
<dbReference type="GO" id="GO:0005737">
    <property type="term" value="C:cytoplasm"/>
    <property type="evidence" value="ECO:0007669"/>
    <property type="project" value="TreeGrafter"/>
</dbReference>
<evidence type="ECO:0000313" key="3">
    <source>
        <dbReference type="EMBL" id="KNC79903.1"/>
    </source>
</evidence>
<feature type="compositionally biased region" description="Polar residues" evidence="1">
    <location>
        <begin position="296"/>
        <end position="328"/>
    </location>
</feature>
<dbReference type="Proteomes" id="UP000054560">
    <property type="component" value="Unassembled WGS sequence"/>
</dbReference>